<accession>A0ABS6ZHB5</accession>
<keyword evidence="3" id="KW-1185">Reference proteome</keyword>
<sequence>MTTPATAPAGWLSWHVHVPADAEGTDRLTPLVREQLPALLAPLRAAGLLRRWFFIRYWEGGPHLRIRLLPRPGAGPAGTPGVLDTAVRQAFADVPRDGHDPEGYLASIGDLAAASTASDPTVDRRLATTVLPPGVHAARYVPETDRYGTGAALEATEEVFMLSSELALAAAGSGLDELRLRLLGTEVLLKAAAAAGAGAPPGGGADPVLGQLRAHADYWSGWSRSAPREVFPAAVLARHAADWAELLVTRGRVSAPALTARRSAGAAWAEALAALLPLGSAAARSGLLISHTHMTLNRMGIFVHDEYILAEVAARLRATAAGAGTEGGGA</sequence>
<gene>
    <name evidence="2" type="ORF">GPJ59_34535</name>
</gene>
<dbReference type="RefSeq" id="WP_219671986.1">
    <property type="nucleotide sequence ID" value="NZ_WTFF01000494.1"/>
</dbReference>
<protein>
    <recommendedName>
        <fullName evidence="1">Thiopeptide-type bacteriocin biosynthesis domain-containing protein</fullName>
    </recommendedName>
</protein>
<organism evidence="2 3">
    <name type="scientific">Streptomyces bambusae</name>
    <dbReference type="NCBI Taxonomy" id="1550616"/>
    <lineage>
        <taxon>Bacteria</taxon>
        <taxon>Bacillati</taxon>
        <taxon>Actinomycetota</taxon>
        <taxon>Actinomycetes</taxon>
        <taxon>Kitasatosporales</taxon>
        <taxon>Streptomycetaceae</taxon>
        <taxon>Streptomyces</taxon>
    </lineage>
</organism>
<dbReference type="EMBL" id="WTFF01000494">
    <property type="protein sequence ID" value="MBW5486819.1"/>
    <property type="molecule type" value="Genomic_DNA"/>
</dbReference>
<evidence type="ECO:0000259" key="1">
    <source>
        <dbReference type="Pfam" id="PF14028"/>
    </source>
</evidence>
<dbReference type="Pfam" id="PF14028">
    <property type="entry name" value="Lant_dehydr_C"/>
    <property type="match status" value="1"/>
</dbReference>
<evidence type="ECO:0000313" key="2">
    <source>
        <dbReference type="EMBL" id="MBW5486819.1"/>
    </source>
</evidence>
<dbReference type="Proteomes" id="UP000812013">
    <property type="component" value="Unassembled WGS sequence"/>
</dbReference>
<evidence type="ECO:0000313" key="3">
    <source>
        <dbReference type="Proteomes" id="UP000812013"/>
    </source>
</evidence>
<comment type="caution">
    <text evidence="2">The sequence shown here is derived from an EMBL/GenBank/DDBJ whole genome shotgun (WGS) entry which is preliminary data.</text>
</comment>
<proteinExistence type="predicted"/>
<dbReference type="NCBIfam" id="TIGR03891">
    <property type="entry name" value="thiopep_ocin"/>
    <property type="match status" value="1"/>
</dbReference>
<name>A0ABS6ZHB5_9ACTN</name>
<dbReference type="InterPro" id="IPR023809">
    <property type="entry name" value="Thiopep_bacteriocin_synth_dom"/>
</dbReference>
<reference evidence="2 3" key="1">
    <citation type="submission" date="2019-12" db="EMBL/GenBank/DDBJ databases">
        <title>Genome sequence of Streptomyces bambusae.</title>
        <authorList>
            <person name="Bansal K."/>
            <person name="Choksket S."/>
            <person name="Korpole S."/>
            <person name="Patil P.B."/>
        </authorList>
    </citation>
    <scope>NUCLEOTIDE SEQUENCE [LARGE SCALE GENOMIC DNA]</scope>
    <source>
        <strain evidence="2 3">SK60</strain>
    </source>
</reference>
<feature type="domain" description="Thiopeptide-type bacteriocin biosynthesis" evidence="1">
    <location>
        <begin position="11"/>
        <end position="315"/>
    </location>
</feature>